<dbReference type="STRING" id="1860102.ACCAA_50011"/>
<keyword evidence="3" id="KW-1185">Reference proteome</keyword>
<dbReference type="RefSeq" id="WP_186407855.1">
    <property type="nucleotide sequence ID" value="NZ_FLQX01000127.1"/>
</dbReference>
<organism evidence="2 3">
    <name type="scientific">Candidatus Accumulibacter aalborgensis</name>
    <dbReference type="NCBI Taxonomy" id="1860102"/>
    <lineage>
        <taxon>Bacteria</taxon>
        <taxon>Pseudomonadati</taxon>
        <taxon>Pseudomonadota</taxon>
        <taxon>Betaproteobacteria</taxon>
        <taxon>Candidatus Accumulibacter</taxon>
    </lineage>
</organism>
<sequence>MHAAGSSTIRRSGKLLLWGVGLLLAATAGVMLLLATLDAGVYRRALEQQLSAALGRTVSVGSLSISWSLPATLSARDLRIANPHWASRPDFVIAASSDVRVDLIGLWYGQVVLHALRLRGVDMLLERNADGASNWTFGSPDRSASSVVLPDFDSVSLAEARIAWRQGDGSTAQIQVDSAEARIRTDAPFELHGQVRYGETPMRLAVKADKSLQAALEGKPWRLSMALEAKDASLTLDARLPALNSFNSLEGAELGFNVKGERLDAWSGVVGQALPRWGPYRLSARAHYTQASLQVEDLRLSLDGLPMQASHLEIGSGTAVVGANIDSRLTVEGKIGDTAFSLDAGSAPLPTLWSASGTQPLTLRGSLAQFTLSAEGSVALTDAVPHFDLALTAQGDALEPARVFAGVLSRQPMPVDLAARLTHSHEGYAARNIRGRYVGTTVAGDLVYANGPRARLSGTLNLGLLDVWQAEVKGPEGVPGARALATTEVGAPRWLERVDTDLSLRIATIAGLPVTARNVSGRVQLRGGVIELPGFAAILADTPVTGDGTLRWKDGRPLVAGNVRIALLDLARLGVSGASGARSGPGSAVDEALPLTQLRASDANLQFDIARIVGAHVPIGKVAALARLQGGKLAVELASAMVADVPLQGQATLDTSGSAWRLDASATAERIDLEALLRSLKQPATTSGVIPGLQLQFAAQGTSARALLAQATLNVRSAPFSLAVGRDRSPVTVRSASIDVEPGGPVRASAAGSALGTPMDLTVVGGTLVELLNFESAWPKVEANLHTTAGKESLHVTLSSGPLRRLIGLRDVPLVLQATLPGAQASLQGTVNKLAASAATPLTGRVEIANLAQTAALFTTATLPAIPFTAAGRITLGDGEVAIDQLSAQAGKSDATGRLRLRWRGRPALSADLSSRLIDTTQWGTTDEVSVVDRPIAVKALLSQDAQLRLRAERFILPGYDLAKWQFNGTLANGLIEFSTAAAEGDLRGELRFDVRRDLPGVALRLSLKEVEVQTLYTAAARPTGATAPRLSMRAQLAGSGATLRDMLATGQGELLLTASAGTLPMGAAHGLERLAGNLLLVLLPGRRGGDDAQLECAAARFSIANGIATSSDGIALRLKYIDVLGGGAANLKTSEILFGYRAVRRELFSLNLLSLTSGFAKVSGTIGHPTVTLDPRGLLIQGGAAWASAGLSLLAGDLWRKLESSTDPCARIAAGAQSMGDPLEAVMRAVPPLKPAQ</sequence>
<dbReference type="AlphaFoldDB" id="A0A1A8XRK6"/>
<feature type="domain" description="YhdP central" evidence="1">
    <location>
        <begin position="10"/>
        <end position="375"/>
    </location>
</feature>
<dbReference type="PANTHER" id="PTHR30441:SF4">
    <property type="entry name" value="PROTEIN ASMA"/>
    <property type="match status" value="1"/>
</dbReference>
<gene>
    <name evidence="2" type="ORF">ACCAA_50011</name>
</gene>
<dbReference type="GO" id="GO:0005886">
    <property type="term" value="C:plasma membrane"/>
    <property type="evidence" value="ECO:0007669"/>
    <property type="project" value="TreeGrafter"/>
</dbReference>
<name>A0A1A8XRK6_9PROT</name>
<evidence type="ECO:0000313" key="2">
    <source>
        <dbReference type="EMBL" id="SBT07745.1"/>
    </source>
</evidence>
<evidence type="ECO:0000313" key="3">
    <source>
        <dbReference type="Proteomes" id="UP000199169"/>
    </source>
</evidence>
<proteinExistence type="predicted"/>
<dbReference type="PANTHER" id="PTHR30441">
    <property type="entry name" value="DUF748 DOMAIN-CONTAINING PROTEIN"/>
    <property type="match status" value="1"/>
</dbReference>
<reference evidence="2 3" key="1">
    <citation type="submission" date="2016-06" db="EMBL/GenBank/DDBJ databases">
        <authorList>
            <person name="Kjaerup R.B."/>
            <person name="Dalgaard T.S."/>
            <person name="Juul-Madsen H.R."/>
        </authorList>
    </citation>
    <scope>NUCLEOTIDE SEQUENCE [LARGE SCALE GENOMIC DNA]</scope>
    <source>
        <strain evidence="2">3</strain>
    </source>
</reference>
<dbReference type="Proteomes" id="UP000199169">
    <property type="component" value="Unassembled WGS sequence"/>
</dbReference>
<dbReference type="EMBL" id="FLQX01000127">
    <property type="protein sequence ID" value="SBT07745.1"/>
    <property type="molecule type" value="Genomic_DNA"/>
</dbReference>
<dbReference type="Pfam" id="PF13116">
    <property type="entry name" value="YhdP"/>
    <property type="match status" value="1"/>
</dbReference>
<dbReference type="InterPro" id="IPR025263">
    <property type="entry name" value="YhdP_central"/>
</dbReference>
<protein>
    <recommendedName>
        <fullName evidence="1">YhdP central domain-containing protein</fullName>
    </recommendedName>
</protein>
<evidence type="ECO:0000259" key="1">
    <source>
        <dbReference type="Pfam" id="PF13116"/>
    </source>
</evidence>
<dbReference type="GO" id="GO:0090313">
    <property type="term" value="P:regulation of protein targeting to membrane"/>
    <property type="evidence" value="ECO:0007669"/>
    <property type="project" value="TreeGrafter"/>
</dbReference>
<dbReference type="InterPro" id="IPR052894">
    <property type="entry name" value="AsmA-related"/>
</dbReference>
<accession>A0A1A8XRK6</accession>